<dbReference type="Pfam" id="PF01545">
    <property type="entry name" value="Cation_efflux"/>
    <property type="match status" value="1"/>
</dbReference>
<feature type="transmembrane region" description="Helical" evidence="8">
    <location>
        <begin position="171"/>
        <end position="188"/>
    </location>
</feature>
<dbReference type="PANTHER" id="PTHR11562">
    <property type="entry name" value="CATION EFFLUX PROTEIN/ ZINC TRANSPORTER"/>
    <property type="match status" value="1"/>
</dbReference>
<keyword evidence="7 8" id="KW-0472">Membrane</keyword>
<dbReference type="RefSeq" id="WP_054690170.1">
    <property type="nucleotide sequence ID" value="NZ_AYZI01000008.1"/>
</dbReference>
<organism evidence="11 12">
    <name type="scientific">Fructilactobacillus florum DSM 22689 = JCM 16035</name>
    <dbReference type="NCBI Taxonomy" id="1423745"/>
    <lineage>
        <taxon>Bacteria</taxon>
        <taxon>Bacillati</taxon>
        <taxon>Bacillota</taxon>
        <taxon>Bacilli</taxon>
        <taxon>Lactobacillales</taxon>
        <taxon>Lactobacillaceae</taxon>
        <taxon>Fructilactobacillus</taxon>
    </lineage>
</organism>
<dbReference type="InterPro" id="IPR027469">
    <property type="entry name" value="Cation_efflux_TMD_sf"/>
</dbReference>
<evidence type="ECO:0000256" key="2">
    <source>
        <dbReference type="ARBA" id="ARBA00008873"/>
    </source>
</evidence>
<dbReference type="InterPro" id="IPR036837">
    <property type="entry name" value="Cation_efflux_CTD_sf"/>
</dbReference>
<dbReference type="InterPro" id="IPR027470">
    <property type="entry name" value="Cation_efflux_CTD"/>
</dbReference>
<dbReference type="PATRIC" id="fig|1423745.4.peg.1265"/>
<keyword evidence="3" id="KW-0813">Transport</keyword>
<dbReference type="Pfam" id="PF16916">
    <property type="entry name" value="ZT_dimer"/>
    <property type="match status" value="1"/>
</dbReference>
<proteinExistence type="inferred from homology"/>
<feature type="transmembrane region" description="Helical" evidence="8">
    <location>
        <begin position="112"/>
        <end position="132"/>
    </location>
</feature>
<evidence type="ECO:0000259" key="10">
    <source>
        <dbReference type="Pfam" id="PF16916"/>
    </source>
</evidence>
<evidence type="ECO:0000256" key="3">
    <source>
        <dbReference type="ARBA" id="ARBA00022448"/>
    </source>
</evidence>
<dbReference type="Proteomes" id="UP000051586">
    <property type="component" value="Unassembled WGS sequence"/>
</dbReference>
<dbReference type="SUPFAM" id="SSF161111">
    <property type="entry name" value="Cation efflux protein transmembrane domain-like"/>
    <property type="match status" value="1"/>
</dbReference>
<feature type="domain" description="Cation efflux protein transmembrane" evidence="9">
    <location>
        <begin position="15"/>
        <end position="202"/>
    </location>
</feature>
<dbReference type="InterPro" id="IPR058533">
    <property type="entry name" value="Cation_efflux_TM"/>
</dbReference>
<feature type="domain" description="Cation efflux protein cytoplasmic" evidence="10">
    <location>
        <begin position="206"/>
        <end position="280"/>
    </location>
</feature>
<evidence type="ECO:0000256" key="6">
    <source>
        <dbReference type="ARBA" id="ARBA00023065"/>
    </source>
</evidence>
<dbReference type="GO" id="GO:0005886">
    <property type="term" value="C:plasma membrane"/>
    <property type="evidence" value="ECO:0007669"/>
    <property type="project" value="TreeGrafter"/>
</dbReference>
<dbReference type="NCBIfam" id="TIGR01297">
    <property type="entry name" value="CDF"/>
    <property type="match status" value="1"/>
</dbReference>
<dbReference type="AlphaFoldDB" id="A0A0R2CS30"/>
<evidence type="ECO:0000256" key="8">
    <source>
        <dbReference type="SAM" id="Phobius"/>
    </source>
</evidence>
<keyword evidence="5 8" id="KW-1133">Transmembrane helix</keyword>
<dbReference type="InterPro" id="IPR002524">
    <property type="entry name" value="Cation_efflux"/>
</dbReference>
<evidence type="ECO:0008006" key="13">
    <source>
        <dbReference type="Google" id="ProtNLM"/>
    </source>
</evidence>
<comment type="similarity">
    <text evidence="2">Belongs to the cation diffusion facilitator (CDF) transporter (TC 2.A.4) family. SLC30A subfamily.</text>
</comment>
<dbReference type="Gene3D" id="1.20.1510.10">
    <property type="entry name" value="Cation efflux protein transmembrane domain"/>
    <property type="match status" value="1"/>
</dbReference>
<dbReference type="SUPFAM" id="SSF160240">
    <property type="entry name" value="Cation efflux protein cytoplasmic domain-like"/>
    <property type="match status" value="1"/>
</dbReference>
<feature type="transmembrane region" description="Helical" evidence="8">
    <location>
        <begin position="12"/>
        <end position="35"/>
    </location>
</feature>
<keyword evidence="6" id="KW-0406">Ion transport</keyword>
<gene>
    <name evidence="11" type="ORF">FC87_GL001200</name>
</gene>
<dbReference type="InterPro" id="IPR050681">
    <property type="entry name" value="CDF/SLC30A"/>
</dbReference>
<feature type="transmembrane region" description="Helical" evidence="8">
    <location>
        <begin position="144"/>
        <end position="165"/>
    </location>
</feature>
<evidence type="ECO:0000256" key="1">
    <source>
        <dbReference type="ARBA" id="ARBA00004141"/>
    </source>
</evidence>
<comment type="subcellular location">
    <subcellularLocation>
        <location evidence="1">Membrane</location>
        <topology evidence="1">Multi-pass membrane protein</topology>
    </subcellularLocation>
</comment>
<dbReference type="EMBL" id="AYZI01000008">
    <property type="protein sequence ID" value="KRM90515.1"/>
    <property type="molecule type" value="Genomic_DNA"/>
</dbReference>
<evidence type="ECO:0000256" key="7">
    <source>
        <dbReference type="ARBA" id="ARBA00023136"/>
    </source>
</evidence>
<sequence length="297" mass="33122">MKEDSLSGLRFLEVTVLNSLITILEFVGGLLSGSLSLLSDAVHNLGDSLSIIFSYAAHLLSRRKQTHTNTYGFKRAEILSALFNSIFLVLISVFLMVEALSRIQHPERVHGGLMFVVAVISTIANLGSTLLLHRGSQHNLNMKATYLHLLSDTLSSLGIIVGALLIQLYHWTIIDPLITLVVSFYILWECCPVIRRTISILMEAAPRLDYPAIKHDLLLIDGVYSVHHVHALMVDENSIVFSAHVNLRDMPLSSVQPIYDQINQLLKSKYQIKHVTIQPETTRGADEALFSDTDQDV</sequence>
<protein>
    <recommendedName>
        <fullName evidence="13">Cation diffusion facilitator family transporter</fullName>
    </recommendedName>
</protein>
<dbReference type="PANTHER" id="PTHR11562:SF17">
    <property type="entry name" value="RE54080P-RELATED"/>
    <property type="match status" value="1"/>
</dbReference>
<dbReference type="GO" id="GO:0005385">
    <property type="term" value="F:zinc ion transmembrane transporter activity"/>
    <property type="evidence" value="ECO:0007669"/>
    <property type="project" value="TreeGrafter"/>
</dbReference>
<reference evidence="11 12" key="1">
    <citation type="journal article" date="2015" name="Genome Announc.">
        <title>Expanding the biotechnology potential of lactobacilli through comparative genomics of 213 strains and associated genera.</title>
        <authorList>
            <person name="Sun Z."/>
            <person name="Harris H.M."/>
            <person name="McCann A."/>
            <person name="Guo C."/>
            <person name="Argimon S."/>
            <person name="Zhang W."/>
            <person name="Yang X."/>
            <person name="Jeffery I.B."/>
            <person name="Cooney J.C."/>
            <person name="Kagawa T.F."/>
            <person name="Liu W."/>
            <person name="Song Y."/>
            <person name="Salvetti E."/>
            <person name="Wrobel A."/>
            <person name="Rasinkangas P."/>
            <person name="Parkhill J."/>
            <person name="Rea M.C."/>
            <person name="O'Sullivan O."/>
            <person name="Ritari J."/>
            <person name="Douillard F.P."/>
            <person name="Paul Ross R."/>
            <person name="Yang R."/>
            <person name="Briner A.E."/>
            <person name="Felis G.E."/>
            <person name="de Vos W.M."/>
            <person name="Barrangou R."/>
            <person name="Klaenhammer T.R."/>
            <person name="Caufield P.W."/>
            <person name="Cui Y."/>
            <person name="Zhang H."/>
            <person name="O'Toole P.W."/>
        </authorList>
    </citation>
    <scope>NUCLEOTIDE SEQUENCE [LARGE SCALE GENOMIC DNA]</scope>
    <source>
        <strain evidence="11 12">DSM 22689</strain>
    </source>
</reference>
<evidence type="ECO:0000313" key="12">
    <source>
        <dbReference type="Proteomes" id="UP000051586"/>
    </source>
</evidence>
<keyword evidence="4 8" id="KW-0812">Transmembrane</keyword>
<evidence type="ECO:0000256" key="4">
    <source>
        <dbReference type="ARBA" id="ARBA00022692"/>
    </source>
</evidence>
<evidence type="ECO:0000259" key="9">
    <source>
        <dbReference type="Pfam" id="PF01545"/>
    </source>
</evidence>
<name>A0A0R2CS30_9LACO</name>
<feature type="transmembrane region" description="Helical" evidence="8">
    <location>
        <begin position="81"/>
        <end position="100"/>
    </location>
</feature>
<evidence type="ECO:0000256" key="5">
    <source>
        <dbReference type="ARBA" id="ARBA00022989"/>
    </source>
</evidence>
<evidence type="ECO:0000313" key="11">
    <source>
        <dbReference type="EMBL" id="KRM90515.1"/>
    </source>
</evidence>
<accession>A0A0R2CS30</accession>
<dbReference type="STRING" id="1423745.GCA_001311215_00780"/>
<comment type="caution">
    <text evidence="11">The sequence shown here is derived from an EMBL/GenBank/DDBJ whole genome shotgun (WGS) entry which is preliminary data.</text>
</comment>